<dbReference type="Proteomes" id="UP000026961">
    <property type="component" value="Chromosome 11"/>
</dbReference>
<keyword evidence="3" id="KW-1185">Reference proteome</keyword>
<dbReference type="AlphaFoldDB" id="A0A0E0BK00"/>
<name>A0A0E0BK00_9ORYZ</name>
<proteinExistence type="predicted"/>
<dbReference type="Gramene" id="OGLUM11G15840.1">
    <property type="protein sequence ID" value="OGLUM11G15840.1"/>
    <property type="gene ID" value="OGLUM11G15840"/>
</dbReference>
<evidence type="ECO:0000313" key="2">
    <source>
        <dbReference type="EnsemblPlants" id="OGLUM11G15840.1"/>
    </source>
</evidence>
<dbReference type="HOGENOM" id="CLU_2188051_0_0_1"/>
<evidence type="ECO:0000256" key="1">
    <source>
        <dbReference type="SAM" id="MobiDB-lite"/>
    </source>
</evidence>
<dbReference type="EnsemblPlants" id="OGLUM11G15840.1">
    <property type="protein sequence ID" value="OGLUM11G15840.1"/>
    <property type="gene ID" value="OGLUM11G15840"/>
</dbReference>
<sequence length="109" mass="12410">MPRDLSRSPPPRRRRRRSPSPPRYHRGVRRACRDRSPSRGSRSPALHLPQDGALVVLHLPGDIKVGLHRKDTTEEREVGVSLALRLPNLKVLLLRVGQQRIRILLISKG</sequence>
<feature type="region of interest" description="Disordered" evidence="1">
    <location>
        <begin position="1"/>
        <end position="47"/>
    </location>
</feature>
<accession>A0A0E0BK00</accession>
<protein>
    <submittedName>
        <fullName evidence="2">Uncharacterized protein</fullName>
    </submittedName>
</protein>
<feature type="compositionally biased region" description="Basic residues" evidence="1">
    <location>
        <begin position="10"/>
        <end position="30"/>
    </location>
</feature>
<organism evidence="2">
    <name type="scientific">Oryza glumipatula</name>
    <dbReference type="NCBI Taxonomy" id="40148"/>
    <lineage>
        <taxon>Eukaryota</taxon>
        <taxon>Viridiplantae</taxon>
        <taxon>Streptophyta</taxon>
        <taxon>Embryophyta</taxon>
        <taxon>Tracheophyta</taxon>
        <taxon>Spermatophyta</taxon>
        <taxon>Magnoliopsida</taxon>
        <taxon>Liliopsida</taxon>
        <taxon>Poales</taxon>
        <taxon>Poaceae</taxon>
        <taxon>BOP clade</taxon>
        <taxon>Oryzoideae</taxon>
        <taxon>Oryzeae</taxon>
        <taxon>Oryzinae</taxon>
        <taxon>Oryza</taxon>
    </lineage>
</organism>
<evidence type="ECO:0000313" key="3">
    <source>
        <dbReference type="Proteomes" id="UP000026961"/>
    </source>
</evidence>
<reference evidence="2" key="1">
    <citation type="submission" date="2015-04" db="UniProtKB">
        <authorList>
            <consortium name="EnsemblPlants"/>
        </authorList>
    </citation>
    <scope>IDENTIFICATION</scope>
</reference>
<reference evidence="2" key="2">
    <citation type="submission" date="2018-05" db="EMBL/GenBank/DDBJ databases">
        <title>OgluRS3 (Oryza glumaepatula Reference Sequence Version 3).</title>
        <authorList>
            <person name="Zhang J."/>
            <person name="Kudrna D."/>
            <person name="Lee S."/>
            <person name="Talag J."/>
            <person name="Welchert J."/>
            <person name="Wing R.A."/>
        </authorList>
    </citation>
    <scope>NUCLEOTIDE SEQUENCE [LARGE SCALE GENOMIC DNA]</scope>
</reference>